<keyword evidence="3" id="KW-0813">Transport</keyword>
<dbReference type="EMBL" id="QMKK01000058">
    <property type="protein sequence ID" value="RAX37754.1"/>
    <property type="molecule type" value="Genomic_DNA"/>
</dbReference>
<dbReference type="PANTHER" id="PTHR30483:SF6">
    <property type="entry name" value="PERIPLASMIC BINDING PROTEIN OF ABC TRANSPORTER FOR NATURAL AMINO ACIDS"/>
    <property type="match status" value="1"/>
</dbReference>
<keyword evidence="3" id="KW-0029">Amino-acid transport</keyword>
<dbReference type="PANTHER" id="PTHR30483">
    <property type="entry name" value="LEUCINE-SPECIFIC-BINDING PROTEIN"/>
    <property type="match status" value="1"/>
</dbReference>
<dbReference type="InterPro" id="IPR006311">
    <property type="entry name" value="TAT_signal"/>
</dbReference>
<evidence type="ECO:0000313" key="6">
    <source>
        <dbReference type="Proteomes" id="UP000251205"/>
    </source>
</evidence>
<evidence type="ECO:0000256" key="1">
    <source>
        <dbReference type="ARBA" id="ARBA00010062"/>
    </source>
</evidence>
<gene>
    <name evidence="5" type="ORF">DQ393_30650</name>
</gene>
<dbReference type="PROSITE" id="PS51318">
    <property type="entry name" value="TAT"/>
    <property type="match status" value="1"/>
</dbReference>
<dbReference type="InterPro" id="IPR028081">
    <property type="entry name" value="Leu-bd"/>
</dbReference>
<dbReference type="InterPro" id="IPR028082">
    <property type="entry name" value="Peripla_BP_I"/>
</dbReference>
<keyword evidence="2" id="KW-0732">Signal</keyword>
<comment type="similarity">
    <text evidence="1">Belongs to the leucine-binding protein family.</text>
</comment>
<dbReference type="OrthoDB" id="6753945at2"/>
<comment type="caution">
    <text evidence="5">The sequence shown here is derived from an EMBL/GenBank/DDBJ whole genome shotgun (WGS) entry which is preliminary data.</text>
</comment>
<evidence type="ECO:0000256" key="3">
    <source>
        <dbReference type="ARBA" id="ARBA00022970"/>
    </source>
</evidence>
<dbReference type="Proteomes" id="UP000251205">
    <property type="component" value="Unassembled WGS sequence"/>
</dbReference>
<dbReference type="GO" id="GO:0006865">
    <property type="term" value="P:amino acid transport"/>
    <property type="evidence" value="ECO:0007669"/>
    <property type="project" value="UniProtKB-KW"/>
</dbReference>
<accession>A0A329Y6V6</accession>
<evidence type="ECO:0000259" key="4">
    <source>
        <dbReference type="Pfam" id="PF13458"/>
    </source>
</evidence>
<dbReference type="CDD" id="cd06337">
    <property type="entry name" value="PBP1_ABC_ligand_binding-like"/>
    <property type="match status" value="1"/>
</dbReference>
<dbReference type="InterPro" id="IPR051010">
    <property type="entry name" value="BCAA_transport"/>
</dbReference>
<dbReference type="NCBIfam" id="TIGR01409">
    <property type="entry name" value="TAT_signal_seq"/>
    <property type="match status" value="1"/>
</dbReference>
<dbReference type="RefSeq" id="WP_112345456.1">
    <property type="nucleotide sequence ID" value="NZ_QMKK01000058.1"/>
</dbReference>
<name>A0A329Y6V6_RHITR</name>
<evidence type="ECO:0000313" key="5">
    <source>
        <dbReference type="EMBL" id="RAX37754.1"/>
    </source>
</evidence>
<evidence type="ECO:0000256" key="2">
    <source>
        <dbReference type="ARBA" id="ARBA00022729"/>
    </source>
</evidence>
<feature type="domain" description="Leucine-binding protein" evidence="4">
    <location>
        <begin position="42"/>
        <end position="382"/>
    </location>
</feature>
<dbReference type="SUPFAM" id="SSF53822">
    <property type="entry name" value="Periplasmic binding protein-like I"/>
    <property type="match status" value="1"/>
</dbReference>
<protein>
    <submittedName>
        <fullName evidence="5">ABC transporter substrate-binding protein</fullName>
    </submittedName>
</protein>
<organism evidence="5 6">
    <name type="scientific">Rhizobium tropici</name>
    <dbReference type="NCBI Taxonomy" id="398"/>
    <lineage>
        <taxon>Bacteria</taxon>
        <taxon>Pseudomonadati</taxon>
        <taxon>Pseudomonadota</taxon>
        <taxon>Alphaproteobacteria</taxon>
        <taxon>Hyphomicrobiales</taxon>
        <taxon>Rhizobiaceae</taxon>
        <taxon>Rhizobium/Agrobacterium group</taxon>
        <taxon>Rhizobium</taxon>
    </lineage>
</organism>
<dbReference type="InterPro" id="IPR019546">
    <property type="entry name" value="TAT_signal_bac_arc"/>
</dbReference>
<dbReference type="Gene3D" id="3.40.50.2300">
    <property type="match status" value="2"/>
</dbReference>
<reference evidence="5 6" key="1">
    <citation type="submission" date="2018-06" db="EMBL/GenBank/DDBJ databases">
        <title>Whole Genome Sequence of an efficient microsymbiont, Rhizobium tropici.</title>
        <authorList>
            <person name="Srinivasan R."/>
            <person name="Singh H.V."/>
            <person name="Srivastava R."/>
            <person name="Kumari B."/>
            <person name="Radhakrishna A."/>
        </authorList>
    </citation>
    <scope>NUCLEOTIDE SEQUENCE [LARGE SCALE GENOMIC DNA]</scope>
    <source>
        <strain evidence="5 6">IGFRI Rhizo-19</strain>
    </source>
</reference>
<sequence length="435" mass="46519">MTFSRDNMGFTRRSFLQAVGAGAAASAATSVLPAPAIAASPTIKIGYVSSKTGALAPFAEADPFILGKVREVLKDGLVNNGKTYKVEVIDIDDQSNSDRAATSASQLINNNGVNLILAQGALTNVPVASQCETAGIPSITTMDPWQGWMFPLKGKPDVGFKYVNHFFWGIEDIISTFIGMWDAQTTNKKVGTVWSNDPPGKVFGNAEIGFPASLGKGGYSIVDVGEFQPGADDFSRQIVAFRDAGCDIVTGLFSPPEWAVFWRQAQQLGFKPKIATPAKALLFPSGIEALGKGGDGMSTEIWWTPGYPFKSTLTGQSCGEIAAEYSKSTGKRWTQPIGVVHALWELGINALKNTTDPTDPDAIQAVIKSTRMTTVVGDIDWAGSPIKNVAKLKIAGGQWRLQPDGTYDLKVTYNKNAPEVPIQADFTMDLARKAG</sequence>
<dbReference type="AlphaFoldDB" id="A0A329Y6V6"/>
<proteinExistence type="inferred from homology"/>
<dbReference type="Pfam" id="PF13458">
    <property type="entry name" value="Peripla_BP_6"/>
    <property type="match status" value="1"/>
</dbReference>